<gene>
    <name evidence="1" type="ORF">E2C01_001780</name>
</gene>
<name>A0A5B7CI50_PORTR</name>
<comment type="caution">
    <text evidence="1">The sequence shown here is derived from an EMBL/GenBank/DDBJ whole genome shotgun (WGS) entry which is preliminary data.</text>
</comment>
<protein>
    <submittedName>
        <fullName evidence="1">Uncharacterized protein</fullName>
    </submittedName>
</protein>
<accession>A0A5B7CI50</accession>
<organism evidence="1 2">
    <name type="scientific">Portunus trituberculatus</name>
    <name type="common">Swimming crab</name>
    <name type="synonym">Neptunus trituberculatus</name>
    <dbReference type="NCBI Taxonomy" id="210409"/>
    <lineage>
        <taxon>Eukaryota</taxon>
        <taxon>Metazoa</taxon>
        <taxon>Ecdysozoa</taxon>
        <taxon>Arthropoda</taxon>
        <taxon>Crustacea</taxon>
        <taxon>Multicrustacea</taxon>
        <taxon>Malacostraca</taxon>
        <taxon>Eumalacostraca</taxon>
        <taxon>Eucarida</taxon>
        <taxon>Decapoda</taxon>
        <taxon>Pleocyemata</taxon>
        <taxon>Brachyura</taxon>
        <taxon>Eubrachyura</taxon>
        <taxon>Portunoidea</taxon>
        <taxon>Portunidae</taxon>
        <taxon>Portuninae</taxon>
        <taxon>Portunus</taxon>
    </lineage>
</organism>
<reference evidence="1 2" key="1">
    <citation type="submission" date="2019-05" db="EMBL/GenBank/DDBJ databases">
        <title>Another draft genome of Portunus trituberculatus and its Hox gene families provides insights of decapod evolution.</title>
        <authorList>
            <person name="Jeong J.-H."/>
            <person name="Song I."/>
            <person name="Kim S."/>
            <person name="Choi T."/>
            <person name="Kim D."/>
            <person name="Ryu S."/>
            <person name="Kim W."/>
        </authorList>
    </citation>
    <scope>NUCLEOTIDE SEQUENCE [LARGE SCALE GENOMIC DNA]</scope>
    <source>
        <tissue evidence="1">Muscle</tissue>
    </source>
</reference>
<dbReference type="Proteomes" id="UP000324222">
    <property type="component" value="Unassembled WGS sequence"/>
</dbReference>
<evidence type="ECO:0000313" key="2">
    <source>
        <dbReference type="Proteomes" id="UP000324222"/>
    </source>
</evidence>
<proteinExistence type="predicted"/>
<keyword evidence="2" id="KW-1185">Reference proteome</keyword>
<dbReference type="EMBL" id="VSRR010000058">
    <property type="protein sequence ID" value="MPC09177.1"/>
    <property type="molecule type" value="Genomic_DNA"/>
</dbReference>
<sequence>MPTSRLTTTYEGTEELTVVEGTGGTISIRGGNGLQALSPCGVRDFRGSCSVIIQHHCGNMVPNKLNQMEASQYGQVDKYKPVVNNNLPSLTSIYSRCLTLQGSPGPHALYT</sequence>
<dbReference type="AlphaFoldDB" id="A0A5B7CI50"/>
<evidence type="ECO:0000313" key="1">
    <source>
        <dbReference type="EMBL" id="MPC09177.1"/>
    </source>
</evidence>